<organism evidence="3 4">
    <name type="scientific">Desulfosarcina widdelii</name>
    <dbReference type="NCBI Taxonomy" id="947919"/>
    <lineage>
        <taxon>Bacteria</taxon>
        <taxon>Pseudomonadati</taxon>
        <taxon>Thermodesulfobacteriota</taxon>
        <taxon>Desulfobacteria</taxon>
        <taxon>Desulfobacterales</taxon>
        <taxon>Desulfosarcinaceae</taxon>
        <taxon>Desulfosarcina</taxon>
    </lineage>
</organism>
<dbReference type="Gene3D" id="1.10.10.1100">
    <property type="entry name" value="BFD-like [2Fe-2S]-binding domain"/>
    <property type="match status" value="1"/>
</dbReference>
<sequence>MEGNVLEADVAIIGGGITGVTIARELSKYKLGVVLVERGGELCAGASKATLGHIYTGLNMVGSMILKSVVLPPGTPLTVEALHDSKALLSQWTEEGFYDWRQTWDDLDIKFKYSPLLVVAKDDDQIEDLKKYVMLGESAGGIYGDFKQLDREEIFKYEPNLNKDIKTALYAEKHIVDIFPPDLVLAIAENAVMNGCKILLNTEVVGITKQKNSQTVKTNNGSIKTRFVINAAGGWADRVSDMGGTRNWGLKYNKTQIIILDRRLNGLLNGTVRWPNRPGQIHLVQRRSDNILVECGTYDPTDDPGNTGNSREGILSGLKIAKTLLPDISEKDVISAFTGVRVFNTRYPADHLVEFLPDNALLLNVIIRLPGIIGALPMARYVTAMLEKAGLELKENDQFNPRRKRIPCIREANIEERSKYLAVRPEYGRIVCRCESVSEGEIMDSVSRGAQTLDGVKFRTRASMGRCQGNFCGAKIASILAKELKQPIEDITKKGTSSKFAGLEQ</sequence>
<dbReference type="Pfam" id="PF04324">
    <property type="entry name" value="Fer2_BFD"/>
    <property type="match status" value="1"/>
</dbReference>
<dbReference type="Proteomes" id="UP000427769">
    <property type="component" value="Chromosome"/>
</dbReference>
<feature type="domain" description="FAD dependent oxidoreductase" evidence="1">
    <location>
        <begin position="9"/>
        <end position="384"/>
    </location>
</feature>
<dbReference type="CDD" id="cd19946">
    <property type="entry name" value="GlpA-like_Fer2_BFD-like"/>
    <property type="match status" value="1"/>
</dbReference>
<dbReference type="InterPro" id="IPR007419">
    <property type="entry name" value="BFD-like_2Fe2S-bd_dom"/>
</dbReference>
<evidence type="ECO:0000313" key="3">
    <source>
        <dbReference type="EMBL" id="BBO72663.1"/>
    </source>
</evidence>
<dbReference type="Pfam" id="PF01266">
    <property type="entry name" value="DAO"/>
    <property type="match status" value="1"/>
</dbReference>
<dbReference type="InterPro" id="IPR006076">
    <property type="entry name" value="FAD-dep_OxRdtase"/>
</dbReference>
<dbReference type="RefSeq" id="WP_170302061.1">
    <property type="nucleotide sequence ID" value="NZ_AP021875.1"/>
</dbReference>
<name>A0A5K7YXJ6_9BACT</name>
<dbReference type="AlphaFoldDB" id="A0A5K7YXJ6"/>
<dbReference type="EMBL" id="AP021875">
    <property type="protein sequence ID" value="BBO72663.1"/>
    <property type="molecule type" value="Genomic_DNA"/>
</dbReference>
<protein>
    <submittedName>
        <fullName evidence="3">FAD/NAD(P)-binding oxidoreductase</fullName>
    </submittedName>
</protein>
<dbReference type="KEGG" id="dwd:DSCW_00800"/>
<dbReference type="Gene3D" id="3.50.50.60">
    <property type="entry name" value="FAD/NAD(P)-binding domain"/>
    <property type="match status" value="1"/>
</dbReference>
<gene>
    <name evidence="3" type="primary">glpA_1</name>
    <name evidence="3" type="ORF">DSCW_00800</name>
</gene>
<reference evidence="3 4" key="1">
    <citation type="submission" date="2019-11" db="EMBL/GenBank/DDBJ databases">
        <title>Comparative genomics of hydrocarbon-degrading Desulfosarcina strains.</title>
        <authorList>
            <person name="Watanabe M."/>
            <person name="Kojima H."/>
            <person name="Fukui M."/>
        </authorList>
    </citation>
    <scope>NUCLEOTIDE SEQUENCE [LARGE SCALE GENOMIC DNA]</scope>
    <source>
        <strain evidence="3 4">PP31</strain>
    </source>
</reference>
<dbReference type="SUPFAM" id="SSF51905">
    <property type="entry name" value="FAD/NAD(P)-binding domain"/>
    <property type="match status" value="1"/>
</dbReference>
<dbReference type="PANTHER" id="PTHR42720:SF1">
    <property type="entry name" value="GLYCEROL 3-PHOSPHATE OXIDASE"/>
    <property type="match status" value="1"/>
</dbReference>
<evidence type="ECO:0000313" key="4">
    <source>
        <dbReference type="Proteomes" id="UP000427769"/>
    </source>
</evidence>
<evidence type="ECO:0000259" key="2">
    <source>
        <dbReference type="Pfam" id="PF04324"/>
    </source>
</evidence>
<dbReference type="InterPro" id="IPR052745">
    <property type="entry name" value="G3P_Oxidase/Oxidoreductase"/>
</dbReference>
<keyword evidence="4" id="KW-1185">Reference proteome</keyword>
<dbReference type="Gene3D" id="3.30.9.10">
    <property type="entry name" value="D-Amino Acid Oxidase, subunit A, domain 2"/>
    <property type="match status" value="1"/>
</dbReference>
<dbReference type="PANTHER" id="PTHR42720">
    <property type="entry name" value="GLYCEROL-3-PHOSPHATE DEHYDROGENASE"/>
    <property type="match status" value="1"/>
</dbReference>
<proteinExistence type="predicted"/>
<feature type="domain" description="BFD-like [2Fe-2S]-binding" evidence="2">
    <location>
        <begin position="430"/>
        <end position="481"/>
    </location>
</feature>
<dbReference type="InterPro" id="IPR041854">
    <property type="entry name" value="BFD-like_2Fe2S-bd_dom_sf"/>
</dbReference>
<dbReference type="InterPro" id="IPR036188">
    <property type="entry name" value="FAD/NAD-bd_sf"/>
</dbReference>
<accession>A0A5K7YXJ6</accession>
<evidence type="ECO:0000259" key="1">
    <source>
        <dbReference type="Pfam" id="PF01266"/>
    </source>
</evidence>